<evidence type="ECO:0000256" key="1">
    <source>
        <dbReference type="ARBA" id="ARBA00007447"/>
    </source>
</evidence>
<feature type="transmembrane region" description="Helical" evidence="3">
    <location>
        <begin position="430"/>
        <end position="453"/>
    </location>
</feature>
<dbReference type="OrthoDB" id="4074350at2759"/>
<comment type="caution">
    <text evidence="6">The sequence shown here is derived from an EMBL/GenBank/DDBJ whole genome shotgun (WGS) entry which is preliminary data.</text>
</comment>
<keyword evidence="4" id="KW-0732">Signal</keyword>
<evidence type="ECO:0000256" key="2">
    <source>
        <dbReference type="SAM" id="MobiDB-lite"/>
    </source>
</evidence>
<keyword evidence="3" id="KW-1133">Transmembrane helix</keyword>
<comment type="similarity">
    <text evidence="1">Belongs to the peptidase A1 family.</text>
</comment>
<evidence type="ECO:0000313" key="6">
    <source>
        <dbReference type="EMBL" id="KAH7126710.1"/>
    </source>
</evidence>
<dbReference type="PRINTS" id="PR00792">
    <property type="entry name" value="PEPSIN"/>
</dbReference>
<feature type="signal peptide" evidence="4">
    <location>
        <begin position="1"/>
        <end position="19"/>
    </location>
</feature>
<dbReference type="Gene3D" id="2.40.70.10">
    <property type="entry name" value="Acid Proteases"/>
    <property type="match status" value="2"/>
</dbReference>
<dbReference type="InterPro" id="IPR034164">
    <property type="entry name" value="Pepsin-like_dom"/>
</dbReference>
<accession>A0A9P9IPN2</accession>
<dbReference type="InterPro" id="IPR001461">
    <property type="entry name" value="Aspartic_peptidase_A1"/>
</dbReference>
<dbReference type="CDD" id="cd05471">
    <property type="entry name" value="pepsin_like"/>
    <property type="match status" value="1"/>
</dbReference>
<dbReference type="GO" id="GO:0006508">
    <property type="term" value="P:proteolysis"/>
    <property type="evidence" value="ECO:0007669"/>
    <property type="project" value="InterPro"/>
</dbReference>
<organism evidence="6 7">
    <name type="scientific">Dendryphion nanum</name>
    <dbReference type="NCBI Taxonomy" id="256645"/>
    <lineage>
        <taxon>Eukaryota</taxon>
        <taxon>Fungi</taxon>
        <taxon>Dikarya</taxon>
        <taxon>Ascomycota</taxon>
        <taxon>Pezizomycotina</taxon>
        <taxon>Dothideomycetes</taxon>
        <taxon>Pleosporomycetidae</taxon>
        <taxon>Pleosporales</taxon>
        <taxon>Torulaceae</taxon>
        <taxon>Dendryphion</taxon>
    </lineage>
</organism>
<reference evidence="6" key="1">
    <citation type="journal article" date="2021" name="Nat. Commun.">
        <title>Genetic determinants of endophytism in the Arabidopsis root mycobiome.</title>
        <authorList>
            <person name="Mesny F."/>
            <person name="Miyauchi S."/>
            <person name="Thiergart T."/>
            <person name="Pickel B."/>
            <person name="Atanasova L."/>
            <person name="Karlsson M."/>
            <person name="Huettel B."/>
            <person name="Barry K.W."/>
            <person name="Haridas S."/>
            <person name="Chen C."/>
            <person name="Bauer D."/>
            <person name="Andreopoulos W."/>
            <person name="Pangilinan J."/>
            <person name="LaButti K."/>
            <person name="Riley R."/>
            <person name="Lipzen A."/>
            <person name="Clum A."/>
            <person name="Drula E."/>
            <person name="Henrissat B."/>
            <person name="Kohler A."/>
            <person name="Grigoriev I.V."/>
            <person name="Martin F.M."/>
            <person name="Hacquard S."/>
        </authorList>
    </citation>
    <scope>NUCLEOTIDE SEQUENCE</scope>
    <source>
        <strain evidence="6">MPI-CAGE-CH-0243</strain>
    </source>
</reference>
<dbReference type="SUPFAM" id="SSF50630">
    <property type="entry name" value="Acid proteases"/>
    <property type="match status" value="1"/>
</dbReference>
<dbReference type="PANTHER" id="PTHR47966:SF51">
    <property type="entry name" value="BETA-SITE APP-CLEAVING ENZYME, ISOFORM A-RELATED"/>
    <property type="match status" value="1"/>
</dbReference>
<dbReference type="PANTHER" id="PTHR47966">
    <property type="entry name" value="BETA-SITE APP-CLEAVING ENZYME, ISOFORM A-RELATED"/>
    <property type="match status" value="1"/>
</dbReference>
<dbReference type="Pfam" id="PF00026">
    <property type="entry name" value="Asp"/>
    <property type="match status" value="1"/>
</dbReference>
<dbReference type="GO" id="GO:0000324">
    <property type="term" value="C:fungal-type vacuole"/>
    <property type="evidence" value="ECO:0007669"/>
    <property type="project" value="TreeGrafter"/>
</dbReference>
<keyword evidence="3" id="KW-0812">Transmembrane</keyword>
<keyword evidence="3" id="KW-0472">Membrane</keyword>
<dbReference type="AlphaFoldDB" id="A0A9P9IPN2"/>
<sequence>MVELAGLLSVLSCALVATAANVTNLGKPLSVPASQYWDGKDGPWSTFRIEIGTPPQQIRVLPASSQSSSWVILPEACTSSTISDCAPKRGRTYLRNESSTWTEYGPYELNTFIQKRVGLNGDGLYGYEKLTLGWAGDAGPTLDRQMVAGIISEDFYLASLALNPRPNNFTDFNNPIPSLIQSLRNSTNPIPSNAWSYTAGAHNLAPKVFGSLVLGGYDATRFQRNDVVFPFGADISLDFQVAIQSIKTNLTDKTLLSSGIIAYIDTLVADIWLPTRTCELFEEAFGLVWNEKTELYLMNDTLHESLLRKNPSVSFQLGPQVSGPSVTIQMPYFNFYHTATSAYVGNSSGLYFPLKRAANDTQYILGRTFLQSAYLSADYDRNVFNLSQALYPSSTSSANVVAILPPRNSDSNNNNNNGSSISKGGLSTGAIVGVALGGVVVFVIAAAAAFIFYRRKKKSKSGETHELGATHENSPRHEVPANELKYEVGEGLRHEVTGDSHQKAELDAGGDQQKPVEADGIFRAEVDGDAHPIYEMPADSMKKYVEMEGEGHLRDKPEAYLNLPSRRPTNASEHSEVIPYDDMSPLTPPADGRRHG</sequence>
<dbReference type="PROSITE" id="PS51767">
    <property type="entry name" value="PEPTIDASE_A1"/>
    <property type="match status" value="1"/>
</dbReference>
<name>A0A9P9IPN2_9PLEO</name>
<proteinExistence type="inferred from homology"/>
<dbReference type="InterPro" id="IPR021109">
    <property type="entry name" value="Peptidase_aspartic_dom_sf"/>
</dbReference>
<keyword evidence="7" id="KW-1185">Reference proteome</keyword>
<dbReference type="GO" id="GO:0004190">
    <property type="term" value="F:aspartic-type endopeptidase activity"/>
    <property type="evidence" value="ECO:0007669"/>
    <property type="project" value="InterPro"/>
</dbReference>
<evidence type="ECO:0000313" key="7">
    <source>
        <dbReference type="Proteomes" id="UP000700596"/>
    </source>
</evidence>
<feature type="chain" id="PRO_5040364848" evidence="4">
    <location>
        <begin position="20"/>
        <end position="596"/>
    </location>
</feature>
<protein>
    <submittedName>
        <fullName evidence="6">Aspartic peptidase domain-containing protein</fullName>
    </submittedName>
</protein>
<dbReference type="EMBL" id="JAGMWT010000006">
    <property type="protein sequence ID" value="KAH7126710.1"/>
    <property type="molecule type" value="Genomic_DNA"/>
</dbReference>
<dbReference type="InterPro" id="IPR033121">
    <property type="entry name" value="PEPTIDASE_A1"/>
</dbReference>
<evidence type="ECO:0000256" key="4">
    <source>
        <dbReference type="SAM" id="SignalP"/>
    </source>
</evidence>
<feature type="domain" description="Peptidase A1" evidence="5">
    <location>
        <begin position="45"/>
        <end position="387"/>
    </location>
</feature>
<evidence type="ECO:0000259" key="5">
    <source>
        <dbReference type="PROSITE" id="PS51767"/>
    </source>
</evidence>
<gene>
    <name evidence="6" type="ORF">B0J11DRAFT_283689</name>
</gene>
<dbReference type="Proteomes" id="UP000700596">
    <property type="component" value="Unassembled WGS sequence"/>
</dbReference>
<evidence type="ECO:0000256" key="3">
    <source>
        <dbReference type="SAM" id="Phobius"/>
    </source>
</evidence>
<feature type="region of interest" description="Disordered" evidence="2">
    <location>
        <begin position="555"/>
        <end position="596"/>
    </location>
</feature>